<evidence type="ECO:0000313" key="2">
    <source>
        <dbReference type="EMBL" id="PWJ43732.1"/>
    </source>
</evidence>
<dbReference type="Proteomes" id="UP000245535">
    <property type="component" value="Unassembled WGS sequence"/>
</dbReference>
<name>A0A315ZEH4_SEDFL</name>
<reference evidence="2 3" key="1">
    <citation type="submission" date="2018-03" db="EMBL/GenBank/DDBJ databases">
        <title>Genomic Encyclopedia of Archaeal and Bacterial Type Strains, Phase II (KMG-II): from individual species to whole genera.</title>
        <authorList>
            <person name="Goeker M."/>
        </authorList>
    </citation>
    <scope>NUCLEOTIDE SEQUENCE [LARGE SCALE GENOMIC DNA]</scope>
    <source>
        <strain evidence="2 3">DSM 28229</strain>
    </source>
</reference>
<sequence length="193" mass="22028">MNIYLIRHTQPKIDAGICYGQADIPLPDDAPQSFKKVISKIGVVPQHIYTSPLVRCEQLAEAILEKTSYQNPSFFTDKRLMEMDFGDWENVAWDDIPEDTLSKWSEDFVNEKVPNGESFVELNKRVLSFWDELLTKKAEHAVVVTHAGVIRALLSNAMNLDLKYAFRLGIDYGGVSCIEVKSPEMVLVRYMNR</sequence>
<gene>
    <name evidence="2" type="ORF">BC781_10178</name>
</gene>
<dbReference type="GO" id="GO:0005737">
    <property type="term" value="C:cytoplasm"/>
    <property type="evidence" value="ECO:0007669"/>
    <property type="project" value="TreeGrafter"/>
</dbReference>
<dbReference type="Gene3D" id="3.40.50.1240">
    <property type="entry name" value="Phosphoglycerate mutase-like"/>
    <property type="match status" value="1"/>
</dbReference>
<dbReference type="InterPro" id="IPR029033">
    <property type="entry name" value="His_PPase_superfam"/>
</dbReference>
<dbReference type="OrthoDB" id="9782128at2"/>
<keyword evidence="3" id="KW-1185">Reference proteome</keyword>
<dbReference type="AlphaFoldDB" id="A0A315ZEH4"/>
<dbReference type="SMART" id="SM00855">
    <property type="entry name" value="PGAM"/>
    <property type="match status" value="1"/>
</dbReference>
<proteinExistence type="predicted"/>
<dbReference type="InterPro" id="IPR017578">
    <property type="entry name" value="Ribazole_CobC"/>
</dbReference>
<comment type="caution">
    <text evidence="2">The sequence shown here is derived from an EMBL/GenBank/DDBJ whole genome shotgun (WGS) entry which is preliminary data.</text>
</comment>
<accession>A0A315ZEH4</accession>
<dbReference type="EMBL" id="QGDO01000001">
    <property type="protein sequence ID" value="PWJ43732.1"/>
    <property type="molecule type" value="Genomic_DNA"/>
</dbReference>
<dbReference type="RefSeq" id="WP_109615270.1">
    <property type="nucleotide sequence ID" value="NZ_QGDO01000001.1"/>
</dbReference>
<dbReference type="EC" id="3.1.3.73" evidence="1"/>
<dbReference type="NCBIfam" id="TIGR03162">
    <property type="entry name" value="ribazole_cobC"/>
    <property type="match status" value="1"/>
</dbReference>
<evidence type="ECO:0000313" key="3">
    <source>
        <dbReference type="Proteomes" id="UP000245535"/>
    </source>
</evidence>
<protein>
    <recommendedName>
        <fullName evidence="1">Alpha-ribazole phosphatase</fullName>
        <ecNumber evidence="1">3.1.3.73</ecNumber>
    </recommendedName>
</protein>
<dbReference type="InterPro" id="IPR013078">
    <property type="entry name" value="His_Pase_superF_clade-1"/>
</dbReference>
<organism evidence="2 3">
    <name type="scientific">Sediminitomix flava</name>
    <dbReference type="NCBI Taxonomy" id="379075"/>
    <lineage>
        <taxon>Bacteria</taxon>
        <taxon>Pseudomonadati</taxon>
        <taxon>Bacteroidota</taxon>
        <taxon>Cytophagia</taxon>
        <taxon>Cytophagales</taxon>
        <taxon>Flammeovirgaceae</taxon>
        <taxon>Sediminitomix</taxon>
    </lineage>
</organism>
<dbReference type="PANTHER" id="PTHR48100">
    <property type="entry name" value="BROAD-SPECIFICITY PHOSPHATASE YOR283W-RELATED"/>
    <property type="match status" value="1"/>
</dbReference>
<dbReference type="GO" id="GO:0009236">
    <property type="term" value="P:cobalamin biosynthetic process"/>
    <property type="evidence" value="ECO:0007669"/>
    <property type="project" value="UniProtKB-UniRule"/>
</dbReference>
<evidence type="ECO:0000256" key="1">
    <source>
        <dbReference type="NCBIfam" id="TIGR03162"/>
    </source>
</evidence>
<dbReference type="CDD" id="cd07067">
    <property type="entry name" value="HP_PGM_like"/>
    <property type="match status" value="1"/>
</dbReference>
<dbReference type="PANTHER" id="PTHR48100:SF59">
    <property type="entry name" value="ADENOSYLCOBALAMIN_ALPHA-RIBAZOLE PHOSPHATASE"/>
    <property type="match status" value="1"/>
</dbReference>
<dbReference type="InterPro" id="IPR050275">
    <property type="entry name" value="PGM_Phosphatase"/>
</dbReference>
<dbReference type="Pfam" id="PF00300">
    <property type="entry name" value="His_Phos_1"/>
    <property type="match status" value="1"/>
</dbReference>
<dbReference type="GO" id="GO:0043755">
    <property type="term" value="F:alpha-ribazole phosphatase activity"/>
    <property type="evidence" value="ECO:0007669"/>
    <property type="project" value="UniProtKB-UniRule"/>
</dbReference>
<dbReference type="SUPFAM" id="SSF53254">
    <property type="entry name" value="Phosphoglycerate mutase-like"/>
    <property type="match status" value="1"/>
</dbReference>